<proteinExistence type="inferred from homology"/>
<dbReference type="GO" id="GO:0005737">
    <property type="term" value="C:cytoplasm"/>
    <property type="evidence" value="ECO:0007669"/>
    <property type="project" value="UniProtKB-SubCell"/>
</dbReference>
<reference evidence="11 12" key="1">
    <citation type="submission" date="2016-10" db="EMBL/GenBank/DDBJ databases">
        <authorList>
            <person name="de Groot N.N."/>
        </authorList>
    </citation>
    <scope>NUCLEOTIDE SEQUENCE [LARGE SCALE GENOMIC DNA]</scope>
    <source>
        <strain evidence="11 12">DSM 45317</strain>
    </source>
</reference>
<protein>
    <recommendedName>
        <fullName evidence="8">L-seryl-tRNA(Sec) selenium transferase</fullName>
        <ecNumber evidence="8">2.9.1.1</ecNumber>
    </recommendedName>
    <alternativeName>
        <fullName evidence="8">Selenocysteine synthase</fullName>
        <shortName evidence="8">Sec synthase</shortName>
    </alternativeName>
    <alternativeName>
        <fullName evidence="8">Selenocysteinyl-tRNA(Sec) synthase</fullName>
    </alternativeName>
</protein>
<dbReference type="PANTHER" id="PTHR32328">
    <property type="entry name" value="L-SERYL-TRNA(SEC) SELENIUM TRANSFERASE"/>
    <property type="match status" value="1"/>
</dbReference>
<feature type="modified residue" description="N6-(pyridoxal phosphate)lysine" evidence="8 9">
    <location>
        <position position="286"/>
    </location>
</feature>
<evidence type="ECO:0000256" key="9">
    <source>
        <dbReference type="PIRSR" id="PIRSR618319-50"/>
    </source>
</evidence>
<dbReference type="GO" id="GO:0001514">
    <property type="term" value="P:selenocysteine incorporation"/>
    <property type="evidence" value="ECO:0007669"/>
    <property type="project" value="UniProtKB-UniRule"/>
</dbReference>
<accession>A0A1I4E636</accession>
<keyword evidence="12" id="KW-1185">Reference proteome</keyword>
<comment type="similarity">
    <text evidence="7 8">Belongs to the SelA family.</text>
</comment>
<keyword evidence="5 8" id="KW-0648">Protein biosynthesis</keyword>
<dbReference type="NCBIfam" id="TIGR00474">
    <property type="entry name" value="selA"/>
    <property type="match status" value="1"/>
</dbReference>
<dbReference type="InterPro" id="IPR025862">
    <property type="entry name" value="SelA_trans_N_dom"/>
</dbReference>
<dbReference type="InParanoid" id="A0A1I4E636"/>
<comment type="pathway">
    <text evidence="8">Aminoacyl-tRNA biosynthesis; selenocysteinyl-tRNA(Sec) biosynthesis; selenocysteinyl-tRNA(Sec) from L-seryl-tRNA(Sec) (bacterial route): step 1/1.</text>
</comment>
<dbReference type="InterPro" id="IPR018319">
    <property type="entry name" value="SelA-like"/>
</dbReference>
<dbReference type="Pfam" id="PF03841">
    <property type="entry name" value="SelA"/>
    <property type="match status" value="1"/>
</dbReference>
<dbReference type="EC" id="2.9.1.1" evidence="8"/>
<comment type="cofactor">
    <cofactor evidence="1 8 9">
        <name>pyridoxal 5'-phosphate</name>
        <dbReference type="ChEBI" id="CHEBI:597326"/>
    </cofactor>
</comment>
<keyword evidence="3 8" id="KW-0808">Transferase</keyword>
<sequence length="442" mass="45242">MPMVENVRADRRRQVPRTDTLLADPQLAEAAERLGRELVKATVQRVQQRIREGAVLPAAAVDAVLAVLPATASSLRPVLNATGVLVHTNLGRAPLSAAAVAAVAAASGTTDVELDLATGRRGPRGEAALAALLAAVPAAEAALVVNNCAAALALVATTLGGELVIARGELVEIGDGFRIPELLGATGARLREVGTTNRVTLGDYRDALHAETGAVLKVHPSNFVVRGFTRAVPIAELAAGLAGRGVPLVADVGSGLLRPHPALPDEPDLQTTLADGADLVLASGDKLLGGPQAGIVLGRADLVQRLRRHPLYRALRVDKTTLAALEATLRGPVPPVPQMLAADVAGLRRRAEALAARLAAAGLDAVAVDSEARVGGGGAPEHPLPSAAVSLPEAFADPLRAGTRPVVGYRAGDRTLLDLRSVPPAADGELAAAVLEVAARWT</sequence>
<gene>
    <name evidence="8" type="primary">selA</name>
    <name evidence="11" type="ORF">SAMN04488085_105261</name>
</gene>
<comment type="function">
    <text evidence="8">Converts seryl-tRNA(Sec) to selenocysteinyl-tRNA(Sec) required for selenoprotein biosynthesis.</text>
</comment>
<dbReference type="STRING" id="504800.SAMN04488085_105261"/>
<evidence type="ECO:0000256" key="6">
    <source>
        <dbReference type="ARBA" id="ARBA00023266"/>
    </source>
</evidence>
<comment type="subcellular location">
    <subcellularLocation>
        <location evidence="8">Cytoplasm</location>
    </subcellularLocation>
</comment>
<evidence type="ECO:0000313" key="12">
    <source>
        <dbReference type="Proteomes" id="UP000199152"/>
    </source>
</evidence>
<keyword evidence="2 8" id="KW-0963">Cytoplasm</keyword>
<evidence type="ECO:0000256" key="5">
    <source>
        <dbReference type="ARBA" id="ARBA00022917"/>
    </source>
</evidence>
<evidence type="ECO:0000256" key="3">
    <source>
        <dbReference type="ARBA" id="ARBA00022679"/>
    </source>
</evidence>
<dbReference type="GO" id="GO:0004125">
    <property type="term" value="F:L-seryl-tRNA(Sec) selenium transferase activity"/>
    <property type="evidence" value="ECO:0007669"/>
    <property type="project" value="UniProtKB-UniRule"/>
</dbReference>
<dbReference type="Pfam" id="PF12390">
    <property type="entry name" value="Se-cys_synth_N"/>
    <property type="match status" value="1"/>
</dbReference>
<name>A0A1I4E636_9ACTN</name>
<dbReference type="Proteomes" id="UP000199152">
    <property type="component" value="Unassembled WGS sequence"/>
</dbReference>
<dbReference type="InterPro" id="IPR015421">
    <property type="entry name" value="PyrdxlP-dep_Trfase_major"/>
</dbReference>
<dbReference type="UniPathway" id="UPA00906">
    <property type="reaction ID" value="UER00896"/>
</dbReference>
<evidence type="ECO:0000256" key="2">
    <source>
        <dbReference type="ARBA" id="ARBA00022490"/>
    </source>
</evidence>
<evidence type="ECO:0000256" key="7">
    <source>
        <dbReference type="ARBA" id="ARBA00044507"/>
    </source>
</evidence>
<comment type="catalytic activity">
    <reaction evidence="8">
        <text>L-seryl-tRNA(Sec) + selenophosphate + H(+) = L-selenocysteinyl-tRNA(Sec) + phosphate</text>
        <dbReference type="Rhea" id="RHEA:22728"/>
        <dbReference type="Rhea" id="RHEA-COMP:9742"/>
        <dbReference type="Rhea" id="RHEA-COMP:9743"/>
        <dbReference type="ChEBI" id="CHEBI:15378"/>
        <dbReference type="ChEBI" id="CHEBI:16144"/>
        <dbReference type="ChEBI" id="CHEBI:43474"/>
        <dbReference type="ChEBI" id="CHEBI:78533"/>
        <dbReference type="ChEBI" id="CHEBI:78573"/>
        <dbReference type="EC" id="2.9.1.1"/>
    </reaction>
</comment>
<keyword evidence="6 8" id="KW-0711">Selenium</keyword>
<dbReference type="Gene3D" id="3.40.640.10">
    <property type="entry name" value="Type I PLP-dependent aspartate aminotransferase-like (Major domain)"/>
    <property type="match status" value="1"/>
</dbReference>
<dbReference type="PANTHER" id="PTHR32328:SF0">
    <property type="entry name" value="L-SERYL-TRNA(SEC) SELENIUM TRANSFERASE"/>
    <property type="match status" value="1"/>
</dbReference>
<keyword evidence="4 8" id="KW-0663">Pyridoxal phosphate</keyword>
<evidence type="ECO:0000313" key="11">
    <source>
        <dbReference type="EMBL" id="SFL01225.1"/>
    </source>
</evidence>
<evidence type="ECO:0000256" key="4">
    <source>
        <dbReference type="ARBA" id="ARBA00022898"/>
    </source>
</evidence>
<dbReference type="EMBL" id="FOSW01000005">
    <property type="protein sequence ID" value="SFL01225.1"/>
    <property type="molecule type" value="Genomic_DNA"/>
</dbReference>
<dbReference type="GO" id="GO:0001717">
    <property type="term" value="P:conversion of seryl-tRNAsec to selenocys-tRNAsec"/>
    <property type="evidence" value="ECO:0007669"/>
    <property type="project" value="UniProtKB-UniRule"/>
</dbReference>
<evidence type="ECO:0000256" key="1">
    <source>
        <dbReference type="ARBA" id="ARBA00001933"/>
    </source>
</evidence>
<dbReference type="InterPro" id="IPR015424">
    <property type="entry name" value="PyrdxlP-dep_Trfase"/>
</dbReference>
<evidence type="ECO:0000259" key="10">
    <source>
        <dbReference type="Pfam" id="PF12390"/>
    </source>
</evidence>
<dbReference type="AlphaFoldDB" id="A0A1I4E636"/>
<feature type="domain" description="L-seryl-tRNA selenium transferase N-terminal" evidence="10">
    <location>
        <begin position="12"/>
        <end position="51"/>
    </location>
</feature>
<dbReference type="SUPFAM" id="SSF53383">
    <property type="entry name" value="PLP-dependent transferases"/>
    <property type="match status" value="1"/>
</dbReference>
<dbReference type="InterPro" id="IPR004534">
    <property type="entry name" value="SelA_trans"/>
</dbReference>
<dbReference type="Gene3D" id="3.90.1150.180">
    <property type="match status" value="1"/>
</dbReference>
<dbReference type="HAMAP" id="MF_00423">
    <property type="entry name" value="SelA"/>
    <property type="match status" value="1"/>
</dbReference>
<organism evidence="11 12">
    <name type="scientific">Geodermatophilus ruber</name>
    <dbReference type="NCBI Taxonomy" id="504800"/>
    <lineage>
        <taxon>Bacteria</taxon>
        <taxon>Bacillati</taxon>
        <taxon>Actinomycetota</taxon>
        <taxon>Actinomycetes</taxon>
        <taxon>Geodermatophilales</taxon>
        <taxon>Geodermatophilaceae</taxon>
        <taxon>Geodermatophilus</taxon>
    </lineage>
</organism>
<evidence type="ECO:0000256" key="8">
    <source>
        <dbReference type="HAMAP-Rule" id="MF_00423"/>
    </source>
</evidence>